<gene>
    <name evidence="1" type="ORF">PENVUL_c069G06878</name>
</gene>
<protein>
    <submittedName>
        <fullName evidence="1">Uncharacterized protein</fullName>
    </submittedName>
</protein>
<comment type="caution">
    <text evidence="1">The sequence shown here is derived from an EMBL/GenBank/DDBJ whole genome shotgun (WGS) entry which is preliminary data.</text>
</comment>
<name>A0A1V6RBS3_9EURO</name>
<organism evidence="1 2">
    <name type="scientific">Penicillium vulpinum</name>
    <dbReference type="NCBI Taxonomy" id="29845"/>
    <lineage>
        <taxon>Eukaryota</taxon>
        <taxon>Fungi</taxon>
        <taxon>Dikarya</taxon>
        <taxon>Ascomycota</taxon>
        <taxon>Pezizomycotina</taxon>
        <taxon>Eurotiomycetes</taxon>
        <taxon>Eurotiomycetidae</taxon>
        <taxon>Eurotiales</taxon>
        <taxon>Aspergillaceae</taxon>
        <taxon>Penicillium</taxon>
    </lineage>
</organism>
<dbReference type="Proteomes" id="UP000191518">
    <property type="component" value="Unassembled WGS sequence"/>
</dbReference>
<reference evidence="2" key="1">
    <citation type="journal article" date="2017" name="Nat. Microbiol.">
        <title>Global analysis of biosynthetic gene clusters reveals vast potential of secondary metabolite production in Penicillium species.</title>
        <authorList>
            <person name="Nielsen J.C."/>
            <person name="Grijseels S."/>
            <person name="Prigent S."/>
            <person name="Ji B."/>
            <person name="Dainat J."/>
            <person name="Nielsen K.F."/>
            <person name="Frisvad J.C."/>
            <person name="Workman M."/>
            <person name="Nielsen J."/>
        </authorList>
    </citation>
    <scope>NUCLEOTIDE SEQUENCE [LARGE SCALE GENOMIC DNA]</scope>
    <source>
        <strain evidence="2">IBT 29486</strain>
    </source>
</reference>
<sequence>MILLATLATPSQTVQAQKATRKYERTFDAHTIEVRTIVLDEWAGKPISNTRRSQQNAAAHGGSILADYDAILRELDQPRSRMDRWKPVFESHYNMSWELLFARGGLDSASKELVRMFDYLANTRSLEKWEDWKIQSNPSTSSKKFEDLAGIVEICTNWIDKWAALPPGAGAHRYTPTSTPHKNLPAAAHHSLLLISIIA</sequence>
<evidence type="ECO:0000313" key="2">
    <source>
        <dbReference type="Proteomes" id="UP000191518"/>
    </source>
</evidence>
<dbReference type="EMBL" id="MDYP01000069">
    <property type="protein sequence ID" value="OQD98632.1"/>
    <property type="molecule type" value="Genomic_DNA"/>
</dbReference>
<dbReference type="AlphaFoldDB" id="A0A1V6RBS3"/>
<evidence type="ECO:0000313" key="1">
    <source>
        <dbReference type="EMBL" id="OQD98632.1"/>
    </source>
</evidence>
<keyword evidence="2" id="KW-1185">Reference proteome</keyword>
<accession>A0A1V6RBS3</accession>
<proteinExistence type="predicted"/>